<name>A0A0C2UG97_PARME</name>
<protein>
    <submittedName>
        <fullName evidence="2">Uncharacterized protein</fullName>
    </submittedName>
</protein>
<evidence type="ECO:0000313" key="2">
    <source>
        <dbReference type="EMBL" id="KIM00553.1"/>
    </source>
</evidence>
<reference evidence="2 3" key="1">
    <citation type="submission" date="2015-01" db="EMBL/GenBank/DDBJ databases">
        <title>Genome Sequence of Magnetospirillum magnetotacticum Strain MS-1.</title>
        <authorList>
            <person name="Marinov G.K."/>
            <person name="Smalley M.D."/>
            <person name="DeSalvo G."/>
        </authorList>
    </citation>
    <scope>NUCLEOTIDE SEQUENCE [LARGE SCALE GENOMIC DNA]</scope>
    <source>
        <strain evidence="2 3">MS-1</strain>
    </source>
</reference>
<accession>A0A0C2UG97</accession>
<dbReference type="EMBL" id="JXSL01000009">
    <property type="protein sequence ID" value="KIM00553.1"/>
    <property type="molecule type" value="Genomic_DNA"/>
</dbReference>
<feature type="compositionally biased region" description="Low complexity" evidence="1">
    <location>
        <begin position="63"/>
        <end position="72"/>
    </location>
</feature>
<evidence type="ECO:0000313" key="3">
    <source>
        <dbReference type="Proteomes" id="UP000031971"/>
    </source>
</evidence>
<dbReference type="AlphaFoldDB" id="A0A0C2UG97"/>
<evidence type="ECO:0000256" key="1">
    <source>
        <dbReference type="SAM" id="MobiDB-lite"/>
    </source>
</evidence>
<sequence length="134" mass="14153">MKHEISAAQVVSARASDTGDAVRVVLADQSGEEHVVVLPLDQLALLSAWLEQAGRAPSEDPAHPAAGPTAPAQSVERWTIQPEADDEHIVLGFKLAKGAEMALRMHRSGVAVFAKALTSMLGRLVPAPPTKAKH</sequence>
<comment type="caution">
    <text evidence="2">The sequence shown here is derived from an EMBL/GenBank/DDBJ whole genome shotgun (WGS) entry which is preliminary data.</text>
</comment>
<dbReference type="STRING" id="272627.CCC_03155"/>
<feature type="region of interest" description="Disordered" evidence="1">
    <location>
        <begin position="54"/>
        <end position="75"/>
    </location>
</feature>
<dbReference type="OrthoDB" id="7353928at2"/>
<dbReference type="Proteomes" id="UP000031971">
    <property type="component" value="Unassembled WGS sequence"/>
</dbReference>
<gene>
    <name evidence="2" type="ORF">CCC_03155</name>
</gene>
<dbReference type="RefSeq" id="WP_009868949.1">
    <property type="nucleotide sequence ID" value="NZ_JXSL01000009.1"/>
</dbReference>
<keyword evidence="3" id="KW-1185">Reference proteome</keyword>
<organism evidence="2 3">
    <name type="scientific">Paramagnetospirillum magnetotacticum MS-1</name>
    <dbReference type="NCBI Taxonomy" id="272627"/>
    <lineage>
        <taxon>Bacteria</taxon>
        <taxon>Pseudomonadati</taxon>
        <taxon>Pseudomonadota</taxon>
        <taxon>Alphaproteobacteria</taxon>
        <taxon>Rhodospirillales</taxon>
        <taxon>Magnetospirillaceae</taxon>
        <taxon>Paramagnetospirillum</taxon>
    </lineage>
</organism>
<proteinExistence type="predicted"/>